<comment type="caution">
    <text evidence="2">The sequence shown here is derived from an EMBL/GenBank/DDBJ whole genome shotgun (WGS) entry which is preliminary data.</text>
</comment>
<organism evidence="2 3">
    <name type="scientific">Rotaria socialis</name>
    <dbReference type="NCBI Taxonomy" id="392032"/>
    <lineage>
        <taxon>Eukaryota</taxon>
        <taxon>Metazoa</taxon>
        <taxon>Spiralia</taxon>
        <taxon>Gnathifera</taxon>
        <taxon>Rotifera</taxon>
        <taxon>Eurotatoria</taxon>
        <taxon>Bdelloidea</taxon>
        <taxon>Philodinida</taxon>
        <taxon>Philodinidae</taxon>
        <taxon>Rotaria</taxon>
    </lineage>
</organism>
<accession>A0A821EA95</accession>
<dbReference type="Proteomes" id="UP000663848">
    <property type="component" value="Unassembled WGS sequence"/>
</dbReference>
<dbReference type="EMBL" id="CAJOBR010001757">
    <property type="protein sequence ID" value="CAF4633311.1"/>
    <property type="molecule type" value="Genomic_DNA"/>
</dbReference>
<reference evidence="2" key="1">
    <citation type="submission" date="2021-02" db="EMBL/GenBank/DDBJ databases">
        <authorList>
            <person name="Nowell W R."/>
        </authorList>
    </citation>
    <scope>NUCLEOTIDE SEQUENCE</scope>
</reference>
<gene>
    <name evidence="2" type="ORF">QYT958_LOCUS13633</name>
</gene>
<feature type="transmembrane region" description="Helical" evidence="1">
    <location>
        <begin position="323"/>
        <end position="343"/>
    </location>
</feature>
<evidence type="ECO:0000256" key="1">
    <source>
        <dbReference type="SAM" id="Phobius"/>
    </source>
</evidence>
<evidence type="ECO:0000313" key="2">
    <source>
        <dbReference type="EMBL" id="CAF4633311.1"/>
    </source>
</evidence>
<name>A0A821EA95_9BILA</name>
<keyword evidence="1" id="KW-0472">Membrane</keyword>
<evidence type="ECO:0008006" key="4">
    <source>
        <dbReference type="Google" id="ProtNLM"/>
    </source>
</evidence>
<proteinExistence type="predicted"/>
<sequence length="404" mass="46212">MESILVSGLDAIISAIDVFAHKIPMVIYEMIALLIDNDNDVQVINSYDQFNFLNTNNCEQNLNFSLTYLTKPNNSSKNYSIRFDLFKKDPQIYVSSRHFKIRFPFLRVYRMAVVLTVPMDSVSGSSDCPLQCHNGECIQYMNEETFVADVTVVGLKWKLDIPFDNIKPTTLVLVYLYYESIVAGLIENTTPNVISHTTSIFQRSISLYSTDSLRLIIVKLDNSYYLAVLQSFSLKRYPSCFKLKHIPKQCRNNLYCQNGAECWLDDIKCPTVTICVCTDCFFGDRCQFYAKGIGLTLDDILRYEIKPNAAFNSQTNFIKWNSAFTMLILVVGWINSVLSIVTFRNKISREVGCGIYILASSITSFCTVTIFAFKFWFLVVTLIDPLINRSFVRSGWLQSIGFLH</sequence>
<feature type="transmembrane region" description="Helical" evidence="1">
    <location>
        <begin position="355"/>
        <end position="383"/>
    </location>
</feature>
<protein>
    <recommendedName>
        <fullName evidence="4">EGF-like domain-containing protein</fullName>
    </recommendedName>
</protein>
<keyword evidence="1" id="KW-1133">Transmembrane helix</keyword>
<dbReference type="AlphaFoldDB" id="A0A821EA95"/>
<keyword evidence="1" id="KW-0812">Transmembrane</keyword>
<evidence type="ECO:0000313" key="3">
    <source>
        <dbReference type="Proteomes" id="UP000663848"/>
    </source>
</evidence>